<feature type="compositionally biased region" description="Low complexity" evidence="1">
    <location>
        <begin position="26"/>
        <end position="36"/>
    </location>
</feature>
<reference evidence="2 3" key="1">
    <citation type="submission" date="2021-07" db="EMBL/GenBank/DDBJ databases">
        <title>The Aristolochia fimbriata genome: insights into angiosperm evolution, floral development and chemical biosynthesis.</title>
        <authorList>
            <person name="Jiao Y."/>
        </authorList>
    </citation>
    <scope>NUCLEOTIDE SEQUENCE [LARGE SCALE GENOMIC DNA]</scope>
    <source>
        <strain evidence="2">IBCAS-2021</strain>
        <tissue evidence="2">Leaf</tissue>
    </source>
</reference>
<protein>
    <recommendedName>
        <fullName evidence="4">DNA-binding protein BIN4</fullName>
    </recommendedName>
</protein>
<dbReference type="InterPro" id="IPR033246">
    <property type="entry name" value="BIN4"/>
</dbReference>
<evidence type="ECO:0000313" key="2">
    <source>
        <dbReference type="EMBL" id="KAG9449242.1"/>
    </source>
</evidence>
<accession>A0AAV7EK72</accession>
<dbReference type="GO" id="GO:0003690">
    <property type="term" value="F:double-stranded DNA binding"/>
    <property type="evidence" value="ECO:0007669"/>
    <property type="project" value="InterPro"/>
</dbReference>
<organism evidence="2 3">
    <name type="scientific">Aristolochia fimbriata</name>
    <name type="common">White veined hardy Dutchman's pipe vine</name>
    <dbReference type="NCBI Taxonomy" id="158543"/>
    <lineage>
        <taxon>Eukaryota</taxon>
        <taxon>Viridiplantae</taxon>
        <taxon>Streptophyta</taxon>
        <taxon>Embryophyta</taxon>
        <taxon>Tracheophyta</taxon>
        <taxon>Spermatophyta</taxon>
        <taxon>Magnoliopsida</taxon>
        <taxon>Magnoliidae</taxon>
        <taxon>Piperales</taxon>
        <taxon>Aristolochiaceae</taxon>
        <taxon>Aristolochia</taxon>
    </lineage>
</organism>
<dbReference type="AlphaFoldDB" id="A0AAV7EK72"/>
<feature type="region of interest" description="Disordered" evidence="1">
    <location>
        <begin position="22"/>
        <end position="66"/>
    </location>
</feature>
<dbReference type="GO" id="GO:0051276">
    <property type="term" value="P:chromosome organization"/>
    <property type="evidence" value="ECO:0007669"/>
    <property type="project" value="TreeGrafter"/>
</dbReference>
<feature type="compositionally biased region" description="Basic and acidic residues" evidence="1">
    <location>
        <begin position="235"/>
        <end position="253"/>
    </location>
</feature>
<dbReference type="PANTHER" id="PTHR34810:SF1">
    <property type="entry name" value="DNA-BINDING PROTEIN BIN4"/>
    <property type="match status" value="1"/>
</dbReference>
<comment type="caution">
    <text evidence="2">The sequence shown here is derived from an EMBL/GenBank/DDBJ whole genome shotgun (WGS) entry which is preliminary data.</text>
</comment>
<dbReference type="EMBL" id="JAINDJ010000004">
    <property type="protein sequence ID" value="KAG9449242.1"/>
    <property type="molecule type" value="Genomic_DNA"/>
</dbReference>
<dbReference type="GO" id="GO:0042023">
    <property type="term" value="P:DNA endoreduplication"/>
    <property type="evidence" value="ECO:0007669"/>
    <property type="project" value="InterPro"/>
</dbReference>
<proteinExistence type="predicted"/>
<feature type="region of interest" description="Disordered" evidence="1">
    <location>
        <begin position="226"/>
        <end position="298"/>
    </location>
</feature>
<dbReference type="PANTHER" id="PTHR34810">
    <property type="entry name" value="DNA-BINDING PROTEIN BIN4"/>
    <property type="match status" value="1"/>
</dbReference>
<gene>
    <name evidence="2" type="ORF">H6P81_009207</name>
</gene>
<dbReference type="GO" id="GO:0009330">
    <property type="term" value="C:DNA topoisomerase type II (double strand cut, ATP-hydrolyzing) complex"/>
    <property type="evidence" value="ECO:0007669"/>
    <property type="project" value="InterPro"/>
</dbReference>
<feature type="compositionally biased region" description="Basic and acidic residues" evidence="1">
    <location>
        <begin position="37"/>
        <end position="55"/>
    </location>
</feature>
<keyword evidence="3" id="KW-1185">Reference proteome</keyword>
<dbReference type="GO" id="GO:0005634">
    <property type="term" value="C:nucleus"/>
    <property type="evidence" value="ECO:0007669"/>
    <property type="project" value="TreeGrafter"/>
</dbReference>
<sequence>MSTSGEDSPDWLRSFEVSKQPRVTFSLSSDSSPSDSPIREKETDETFQSGHKEQEEQQNLDLVLIDSGDELAETEDPKSKNLRNTKEEENLIVPEGDGIDIAEEEIFEKATESRVASCLPLVFAEKVARSKALVECGEESIDMSGDVGAVGRVVISSNQAEEPEMFLDLKGTIYKTTIVPSRTFCVVSFGQSEAKIEAVMNDFIQLKSISNLYECETMVEGTLDGFSFDSEEEGEKIPKPSSHHMDEKNESKDPGVQTSKQKNENKMGTARKRAKVSGKQPAKGGRKSQGPKAKKSKK</sequence>
<dbReference type="Proteomes" id="UP000825729">
    <property type="component" value="Unassembled WGS sequence"/>
</dbReference>
<evidence type="ECO:0008006" key="4">
    <source>
        <dbReference type="Google" id="ProtNLM"/>
    </source>
</evidence>
<name>A0AAV7EK72_ARIFI</name>
<evidence type="ECO:0000313" key="3">
    <source>
        <dbReference type="Proteomes" id="UP000825729"/>
    </source>
</evidence>
<evidence type="ECO:0000256" key="1">
    <source>
        <dbReference type="SAM" id="MobiDB-lite"/>
    </source>
</evidence>